<keyword evidence="4 5" id="KW-0472">Membrane</keyword>
<feature type="transmembrane region" description="Helical" evidence="5">
    <location>
        <begin position="122"/>
        <end position="143"/>
    </location>
</feature>
<feature type="transmembrane region" description="Helical" evidence="5">
    <location>
        <begin position="36"/>
        <end position="61"/>
    </location>
</feature>
<feature type="transmembrane region" description="Helical" evidence="5">
    <location>
        <begin position="272"/>
        <end position="297"/>
    </location>
</feature>
<dbReference type="InterPro" id="IPR000425">
    <property type="entry name" value="MIP"/>
</dbReference>
<gene>
    <name evidence="6" type="ORF">NCTC10118_00030</name>
</gene>
<evidence type="ECO:0000256" key="2">
    <source>
        <dbReference type="ARBA" id="ARBA00022692"/>
    </source>
</evidence>
<feature type="transmembrane region" description="Helical" evidence="5">
    <location>
        <begin position="73"/>
        <end position="101"/>
    </location>
</feature>
<sequence>MDNSAQLTKTQSLFSYFKLKKHQRLNAEMPKDKQTWIIHGISEIVGTALLSLLLAGLSTFVKHHGEPIIIEEYLIHPVLVGFFAGFIAVGLVLFLFLRFSCDLNPAVSITRYLNGTNHGKYTLFKLGMQVIGAFFAGVIIYGVGKSQVGNSYIANAPINSIVAAKKSFSPFVQEGVNSALLSGSLWIFFFEMIVTAILLVPIFSPRIDNKYRDTFIMAIISFSVWMGILTGSAAINPARGLVQQLPTLLFEAPGKDSFAAYANSLGVSQVSAWTGVVAGTFSMLLGTLLGPILYLFIQGFTETFFNPFVIKMTTFKNFKAQNMIKPNMIKKEQVKQENKE</sequence>
<evidence type="ECO:0000313" key="6">
    <source>
        <dbReference type="EMBL" id="VEU62485.1"/>
    </source>
</evidence>
<protein>
    <submittedName>
        <fullName evidence="6">MIP family channel proteins</fullName>
    </submittedName>
</protein>
<keyword evidence="7" id="KW-1185">Reference proteome</keyword>
<evidence type="ECO:0000256" key="5">
    <source>
        <dbReference type="SAM" id="Phobius"/>
    </source>
</evidence>
<feature type="transmembrane region" description="Helical" evidence="5">
    <location>
        <begin position="215"/>
        <end position="235"/>
    </location>
</feature>
<dbReference type="GO" id="GO:0015267">
    <property type="term" value="F:channel activity"/>
    <property type="evidence" value="ECO:0007669"/>
    <property type="project" value="InterPro"/>
</dbReference>
<dbReference type="Pfam" id="PF00230">
    <property type="entry name" value="MIP"/>
    <property type="match status" value="1"/>
</dbReference>
<feature type="transmembrane region" description="Helical" evidence="5">
    <location>
        <begin position="185"/>
        <end position="203"/>
    </location>
</feature>
<dbReference type="GO" id="GO:0016020">
    <property type="term" value="C:membrane"/>
    <property type="evidence" value="ECO:0007669"/>
    <property type="project" value="UniProtKB-SubCell"/>
</dbReference>
<evidence type="ECO:0000313" key="7">
    <source>
        <dbReference type="Proteomes" id="UP000289952"/>
    </source>
</evidence>
<dbReference type="InterPro" id="IPR023271">
    <property type="entry name" value="Aquaporin-like"/>
</dbReference>
<dbReference type="AlphaFoldDB" id="A0A449ACG9"/>
<dbReference type="SUPFAM" id="SSF81338">
    <property type="entry name" value="Aquaporin-like"/>
    <property type="match status" value="1"/>
</dbReference>
<keyword evidence="3 5" id="KW-1133">Transmembrane helix</keyword>
<evidence type="ECO:0000256" key="1">
    <source>
        <dbReference type="ARBA" id="ARBA00004141"/>
    </source>
</evidence>
<dbReference type="Gene3D" id="1.20.1080.10">
    <property type="entry name" value="Glycerol uptake facilitator protein"/>
    <property type="match status" value="1"/>
</dbReference>
<proteinExistence type="predicted"/>
<organism evidence="6 7">
    <name type="scientific">Mycoplasmopsis bovirhinis</name>
    <dbReference type="NCBI Taxonomy" id="29553"/>
    <lineage>
        <taxon>Bacteria</taxon>
        <taxon>Bacillati</taxon>
        <taxon>Mycoplasmatota</taxon>
        <taxon>Mycoplasmoidales</taxon>
        <taxon>Metamycoplasmataceae</taxon>
        <taxon>Mycoplasmopsis</taxon>
    </lineage>
</organism>
<evidence type="ECO:0000256" key="4">
    <source>
        <dbReference type="ARBA" id="ARBA00023136"/>
    </source>
</evidence>
<keyword evidence="2 5" id="KW-0812">Transmembrane</keyword>
<dbReference type="Proteomes" id="UP000289952">
    <property type="component" value="Chromosome"/>
</dbReference>
<reference evidence="6 7" key="1">
    <citation type="submission" date="2019-01" db="EMBL/GenBank/DDBJ databases">
        <authorList>
            <consortium name="Pathogen Informatics"/>
        </authorList>
    </citation>
    <scope>NUCLEOTIDE SEQUENCE [LARGE SCALE GENOMIC DNA]</scope>
    <source>
        <strain evidence="6 7">NCTC10118</strain>
    </source>
</reference>
<dbReference type="EMBL" id="LR214972">
    <property type="protein sequence ID" value="VEU62485.1"/>
    <property type="molecule type" value="Genomic_DNA"/>
</dbReference>
<accession>A0A449ACG9</accession>
<comment type="subcellular location">
    <subcellularLocation>
        <location evidence="1">Membrane</location>
        <topology evidence="1">Multi-pass membrane protein</topology>
    </subcellularLocation>
</comment>
<evidence type="ECO:0000256" key="3">
    <source>
        <dbReference type="ARBA" id="ARBA00022989"/>
    </source>
</evidence>
<name>A0A449ACG9_9BACT</name>